<feature type="transmembrane region" description="Helical" evidence="1">
    <location>
        <begin position="210"/>
        <end position="227"/>
    </location>
</feature>
<proteinExistence type="inferred from homology"/>
<dbReference type="Pfam" id="PF02592">
    <property type="entry name" value="Vut_1"/>
    <property type="match status" value="1"/>
</dbReference>
<dbReference type="NCBIfam" id="TIGR00697">
    <property type="entry name" value="queuosine precursor transporter"/>
    <property type="match status" value="1"/>
</dbReference>
<dbReference type="HAMAP" id="MF_02088">
    <property type="entry name" value="Q_prec_transport"/>
    <property type="match status" value="1"/>
</dbReference>
<feature type="transmembrane region" description="Helical" evidence="1">
    <location>
        <begin position="124"/>
        <end position="144"/>
    </location>
</feature>
<dbReference type="PANTHER" id="PTHR34300">
    <property type="entry name" value="QUEUOSINE PRECURSOR TRANSPORTER-RELATED"/>
    <property type="match status" value="1"/>
</dbReference>
<keyword evidence="1" id="KW-0472">Membrane</keyword>
<reference evidence="2 3" key="1">
    <citation type="submission" date="2016-10" db="EMBL/GenBank/DDBJ databases">
        <authorList>
            <person name="de Groot N.N."/>
        </authorList>
    </citation>
    <scope>NUCLEOTIDE SEQUENCE [LARGE SCALE GENOMIC DNA]</scope>
    <source>
        <strain evidence="2 3">GAS232</strain>
    </source>
</reference>
<comment type="subcellular location">
    <subcellularLocation>
        <location evidence="1">Cell membrane</location>
        <topology evidence="1">Multi-pass membrane protein</topology>
    </subcellularLocation>
</comment>
<evidence type="ECO:0000313" key="2">
    <source>
        <dbReference type="EMBL" id="SDF44825.1"/>
    </source>
</evidence>
<dbReference type="GO" id="GO:0022857">
    <property type="term" value="F:transmembrane transporter activity"/>
    <property type="evidence" value="ECO:0007669"/>
    <property type="project" value="UniProtKB-UniRule"/>
</dbReference>
<organism evidence="2 3">
    <name type="scientific">Terriglobus roseus</name>
    <dbReference type="NCBI Taxonomy" id="392734"/>
    <lineage>
        <taxon>Bacteria</taxon>
        <taxon>Pseudomonadati</taxon>
        <taxon>Acidobacteriota</taxon>
        <taxon>Terriglobia</taxon>
        <taxon>Terriglobales</taxon>
        <taxon>Acidobacteriaceae</taxon>
        <taxon>Terriglobus</taxon>
    </lineage>
</organism>
<comment type="similarity">
    <text evidence="1">Belongs to the vitamin uptake transporter (VUT/ECF) (TC 2.A.88) family. Q precursor transporter subfamily.</text>
</comment>
<dbReference type="PANTHER" id="PTHR34300:SF2">
    <property type="entry name" value="QUEUOSINE PRECURSOR TRANSPORTER-RELATED"/>
    <property type="match status" value="1"/>
</dbReference>
<evidence type="ECO:0000256" key="1">
    <source>
        <dbReference type="HAMAP-Rule" id="MF_02088"/>
    </source>
</evidence>
<feature type="transmembrane region" description="Helical" evidence="1">
    <location>
        <begin position="32"/>
        <end position="51"/>
    </location>
</feature>
<comment type="function">
    <text evidence="1">Involved in the import of queuosine (Q) precursors, required for Q precursor salvage.</text>
</comment>
<name>A0A1G7L5X7_9BACT</name>
<evidence type="ECO:0000313" key="3">
    <source>
        <dbReference type="Proteomes" id="UP000182427"/>
    </source>
</evidence>
<dbReference type="Proteomes" id="UP000182427">
    <property type="component" value="Chromosome I"/>
</dbReference>
<keyword evidence="1" id="KW-1003">Cell membrane</keyword>
<dbReference type="InterPro" id="IPR003744">
    <property type="entry name" value="YhhQ"/>
</dbReference>
<feature type="transmembrane region" description="Helical" evidence="1">
    <location>
        <begin position="165"/>
        <end position="190"/>
    </location>
</feature>
<dbReference type="EMBL" id="LT629690">
    <property type="protein sequence ID" value="SDF44825.1"/>
    <property type="molecule type" value="Genomic_DNA"/>
</dbReference>
<keyword evidence="1" id="KW-1133">Transmembrane helix</keyword>
<gene>
    <name evidence="2" type="ORF">SAMN05444167_2443</name>
</gene>
<feature type="transmembrane region" description="Helical" evidence="1">
    <location>
        <begin position="57"/>
        <end position="79"/>
    </location>
</feature>
<protein>
    <recommendedName>
        <fullName evidence="1">Probable queuosine precursor transporter</fullName>
        <shortName evidence="1">Q precursor transporter</shortName>
    </recommendedName>
</protein>
<keyword evidence="1" id="KW-0813">Transport</keyword>
<dbReference type="GO" id="GO:0005886">
    <property type="term" value="C:plasma membrane"/>
    <property type="evidence" value="ECO:0007669"/>
    <property type="project" value="UniProtKB-SubCell"/>
</dbReference>
<keyword evidence="1" id="KW-0812">Transmembrane</keyword>
<feature type="transmembrane region" description="Helical" evidence="1">
    <location>
        <begin position="91"/>
        <end position="112"/>
    </location>
</feature>
<dbReference type="AlphaFoldDB" id="A0A1G7L5X7"/>
<keyword evidence="3" id="KW-1185">Reference proteome</keyword>
<sequence length="258" mass="28450">MSKLRNAALEKGASLQWNAIMTQTHNQPTRRLLDVLQVAFVVILLVSNLLAQKICLIGGLPVSAAILLFPITYIFGDVFTEVYGYAASRRAIWLGFFATALLYVAAALAIKLPADPSWHNQEAFSAVFGFIPRILAASLAAFWFGEFANSYVMARLKLLTNGRWLWTRTVGSTVVGQAIDTTLVVVLTFGGIVPARTMFFMILSSYALKVGYEVLATPLTYAVIYALKRIEGGESFDRHTSFNPFRFTERKAASSSEC</sequence>
<accession>A0A1G7L5X7</accession>